<dbReference type="GO" id="GO:0048015">
    <property type="term" value="P:phosphatidylinositol-mediated signaling"/>
    <property type="evidence" value="ECO:0007669"/>
    <property type="project" value="TreeGrafter"/>
</dbReference>
<accession>A0A183E8Q9</accession>
<sequence>LFLPLSILNEKVVYPWGPRPLFEAEDDVIVVVSMQQLAYDVVFPPVSFDENSLKRNFNTLDADTRQYMLDIVECGVTHNLTRDEKEALWERRHFLTHIPDALPLVLASAVGWDWASLTNIYQLLDDWMPFADLTVREKAVSWLKTASSDFLFNFLPELVEAITTADQSTGQSLFESLQFAAAANR</sequence>
<dbReference type="InterPro" id="IPR015433">
    <property type="entry name" value="PI3/4_kinase"/>
</dbReference>
<protein>
    <submittedName>
        <fullName evidence="2">PIK helical domain-containing protein</fullName>
    </submittedName>
</protein>
<name>A0A183E8Q9_9BILA</name>
<reference evidence="2" key="1">
    <citation type="submission" date="2016-06" db="UniProtKB">
        <authorList>
            <consortium name="WormBaseParasite"/>
        </authorList>
    </citation>
    <scope>IDENTIFICATION</scope>
</reference>
<dbReference type="GO" id="GO:0005886">
    <property type="term" value="C:plasma membrane"/>
    <property type="evidence" value="ECO:0007669"/>
    <property type="project" value="TreeGrafter"/>
</dbReference>
<organism evidence="2">
    <name type="scientific">Gongylonema pulchrum</name>
    <dbReference type="NCBI Taxonomy" id="637853"/>
    <lineage>
        <taxon>Eukaryota</taxon>
        <taxon>Metazoa</taxon>
        <taxon>Ecdysozoa</taxon>
        <taxon>Nematoda</taxon>
        <taxon>Chromadorea</taxon>
        <taxon>Rhabditida</taxon>
        <taxon>Spirurina</taxon>
        <taxon>Spiruromorpha</taxon>
        <taxon>Spiruroidea</taxon>
        <taxon>Gongylonematidae</taxon>
        <taxon>Gongylonema</taxon>
    </lineage>
</organism>
<dbReference type="PANTHER" id="PTHR10048">
    <property type="entry name" value="PHOSPHATIDYLINOSITOL KINASE"/>
    <property type="match status" value="1"/>
</dbReference>
<dbReference type="GO" id="GO:0005737">
    <property type="term" value="C:cytoplasm"/>
    <property type="evidence" value="ECO:0007669"/>
    <property type="project" value="TreeGrafter"/>
</dbReference>
<evidence type="ECO:0000259" key="1">
    <source>
        <dbReference type="SMART" id="SM00145"/>
    </source>
</evidence>
<dbReference type="InterPro" id="IPR001263">
    <property type="entry name" value="PI3K_accessory_dom"/>
</dbReference>
<dbReference type="GO" id="GO:0043491">
    <property type="term" value="P:phosphatidylinositol 3-kinase/protein kinase B signal transduction"/>
    <property type="evidence" value="ECO:0007669"/>
    <property type="project" value="TreeGrafter"/>
</dbReference>
<dbReference type="GO" id="GO:0005942">
    <property type="term" value="C:phosphatidylinositol 3-kinase complex"/>
    <property type="evidence" value="ECO:0007669"/>
    <property type="project" value="TreeGrafter"/>
</dbReference>
<dbReference type="GO" id="GO:0035005">
    <property type="term" value="F:1-phosphatidylinositol-4-phosphate 3-kinase activity"/>
    <property type="evidence" value="ECO:0007669"/>
    <property type="project" value="TreeGrafter"/>
</dbReference>
<dbReference type="Pfam" id="PF00613">
    <property type="entry name" value="PI3Ka"/>
    <property type="match status" value="1"/>
</dbReference>
<dbReference type="PANTHER" id="PTHR10048:SF14">
    <property type="entry name" value="LD28067P"/>
    <property type="match status" value="1"/>
</dbReference>
<evidence type="ECO:0000313" key="2">
    <source>
        <dbReference type="WBParaSite" id="GPUH_0001737201-mRNA-1"/>
    </source>
</evidence>
<proteinExistence type="predicted"/>
<dbReference type="WBParaSite" id="GPUH_0001737201-mRNA-1">
    <property type="protein sequence ID" value="GPUH_0001737201-mRNA-1"/>
    <property type="gene ID" value="GPUH_0001737201"/>
</dbReference>
<dbReference type="InterPro" id="IPR042236">
    <property type="entry name" value="PI3K_accessory_sf"/>
</dbReference>
<dbReference type="GO" id="GO:0016303">
    <property type="term" value="F:1-phosphatidylinositol-3-kinase activity"/>
    <property type="evidence" value="ECO:0007669"/>
    <property type="project" value="TreeGrafter"/>
</dbReference>
<dbReference type="SMART" id="SM00145">
    <property type="entry name" value="PI3Ka"/>
    <property type="match status" value="1"/>
</dbReference>
<dbReference type="SUPFAM" id="SSF48371">
    <property type="entry name" value="ARM repeat"/>
    <property type="match status" value="1"/>
</dbReference>
<feature type="domain" description="PIK helical" evidence="1">
    <location>
        <begin position="54"/>
        <end position="185"/>
    </location>
</feature>
<dbReference type="InterPro" id="IPR016024">
    <property type="entry name" value="ARM-type_fold"/>
</dbReference>
<dbReference type="AlphaFoldDB" id="A0A183E8Q9"/>
<dbReference type="GO" id="GO:0016477">
    <property type="term" value="P:cell migration"/>
    <property type="evidence" value="ECO:0007669"/>
    <property type="project" value="TreeGrafter"/>
</dbReference>
<dbReference type="Gene3D" id="1.25.40.70">
    <property type="entry name" value="Phosphatidylinositol 3-kinase, accessory domain (PIK)"/>
    <property type="match status" value="1"/>
</dbReference>